<dbReference type="Proteomes" id="UP000436088">
    <property type="component" value="Unassembled WGS sequence"/>
</dbReference>
<evidence type="ECO:0000259" key="4">
    <source>
        <dbReference type="PROSITE" id="PS50222"/>
    </source>
</evidence>
<comment type="caution">
    <text evidence="5">The sequence shown here is derived from an EMBL/GenBank/DDBJ whole genome shotgun (WGS) entry which is preliminary data.</text>
</comment>
<feature type="domain" description="EF-hand" evidence="4">
    <location>
        <begin position="54"/>
        <end position="89"/>
    </location>
</feature>
<dbReference type="Pfam" id="PF13499">
    <property type="entry name" value="EF-hand_7"/>
    <property type="match status" value="1"/>
</dbReference>
<proteinExistence type="predicted"/>
<dbReference type="PROSITE" id="PS50222">
    <property type="entry name" value="EF_HAND_2"/>
    <property type="match status" value="2"/>
</dbReference>
<dbReference type="PANTHER" id="PTHR10891">
    <property type="entry name" value="EF-HAND CALCIUM-BINDING DOMAIN CONTAINING PROTEIN"/>
    <property type="match status" value="1"/>
</dbReference>
<dbReference type="InterPro" id="IPR018247">
    <property type="entry name" value="EF_Hand_1_Ca_BS"/>
</dbReference>
<keyword evidence="1" id="KW-0479">Metal-binding</keyword>
<organism evidence="5 6">
    <name type="scientific">Hibiscus syriacus</name>
    <name type="common">Rose of Sharon</name>
    <dbReference type="NCBI Taxonomy" id="106335"/>
    <lineage>
        <taxon>Eukaryota</taxon>
        <taxon>Viridiplantae</taxon>
        <taxon>Streptophyta</taxon>
        <taxon>Embryophyta</taxon>
        <taxon>Tracheophyta</taxon>
        <taxon>Spermatophyta</taxon>
        <taxon>Magnoliopsida</taxon>
        <taxon>eudicotyledons</taxon>
        <taxon>Gunneridae</taxon>
        <taxon>Pentapetalae</taxon>
        <taxon>rosids</taxon>
        <taxon>malvids</taxon>
        <taxon>Malvales</taxon>
        <taxon>Malvaceae</taxon>
        <taxon>Malvoideae</taxon>
        <taxon>Hibiscus</taxon>
    </lineage>
</organism>
<keyword evidence="2" id="KW-0677">Repeat</keyword>
<evidence type="ECO:0000256" key="3">
    <source>
        <dbReference type="ARBA" id="ARBA00022837"/>
    </source>
</evidence>
<gene>
    <name evidence="5" type="ORF">F3Y22_tig00000453pilonHSYRG00033</name>
</gene>
<dbReference type="CDD" id="cd00051">
    <property type="entry name" value="EFh"/>
    <property type="match status" value="2"/>
</dbReference>
<reference evidence="5" key="1">
    <citation type="submission" date="2019-09" db="EMBL/GenBank/DDBJ databases">
        <title>Draft genome information of white flower Hibiscus syriacus.</title>
        <authorList>
            <person name="Kim Y.-M."/>
        </authorList>
    </citation>
    <scope>NUCLEOTIDE SEQUENCE [LARGE SCALE GENOMIC DNA]</scope>
    <source>
        <strain evidence="5">YM2019G1</strain>
    </source>
</reference>
<keyword evidence="6" id="KW-1185">Reference proteome</keyword>
<protein>
    <submittedName>
        <fullName evidence="5">Pentatricopeptide repeat superfamily protein</fullName>
    </submittedName>
</protein>
<evidence type="ECO:0000313" key="5">
    <source>
        <dbReference type="EMBL" id="KAE8735129.1"/>
    </source>
</evidence>
<feature type="domain" description="EF-hand" evidence="4">
    <location>
        <begin position="161"/>
        <end position="196"/>
    </location>
</feature>
<dbReference type="EMBL" id="VEPZ02000037">
    <property type="protein sequence ID" value="KAE8735129.1"/>
    <property type="molecule type" value="Genomic_DNA"/>
</dbReference>
<evidence type="ECO:0000256" key="2">
    <source>
        <dbReference type="ARBA" id="ARBA00022737"/>
    </source>
</evidence>
<dbReference type="SMART" id="SM00054">
    <property type="entry name" value="EFh"/>
    <property type="match status" value="3"/>
</dbReference>
<dbReference type="InterPro" id="IPR039647">
    <property type="entry name" value="EF_hand_pair_protein_CML-like"/>
</dbReference>
<dbReference type="SUPFAM" id="SSF47473">
    <property type="entry name" value="EF-hand"/>
    <property type="match status" value="1"/>
</dbReference>
<dbReference type="GO" id="GO:0005509">
    <property type="term" value="F:calcium ion binding"/>
    <property type="evidence" value="ECO:0007669"/>
    <property type="project" value="InterPro"/>
</dbReference>
<dbReference type="Gene3D" id="1.10.238.10">
    <property type="entry name" value="EF-hand"/>
    <property type="match status" value="2"/>
</dbReference>
<dbReference type="PROSITE" id="PS00018">
    <property type="entry name" value="EF_HAND_1"/>
    <property type="match status" value="2"/>
</dbReference>
<sequence length="249" mass="28073">MGILRISNPSKWFSNKGIWLSLPRFRSKLKSKSSTSLLLSPPSIPPPTLLRNTTREEELQVVFRQFDNNEDGKISSEELSAYLTSIGDNVSENEVRRVIEDFNDNGDNLPGFKEFIKLLEGGNEGDDDIKRAFEMYEVDKGCGCITPVGLQQMLGRLGDAKSYEECKAMIGVFDLDGNGALDFHEFQHMMRGWFERKCSLTKSIENVASFSLLEELIFASQQLQTAVNKGRMELLQIKMDGIEKMGVTL</sequence>
<dbReference type="InterPro" id="IPR002048">
    <property type="entry name" value="EF_hand_dom"/>
</dbReference>
<evidence type="ECO:0000256" key="1">
    <source>
        <dbReference type="ARBA" id="ARBA00022723"/>
    </source>
</evidence>
<dbReference type="Pfam" id="PF00036">
    <property type="entry name" value="EF-hand_1"/>
    <property type="match status" value="1"/>
</dbReference>
<dbReference type="AlphaFoldDB" id="A0A6A3D7B6"/>
<keyword evidence="3" id="KW-0106">Calcium</keyword>
<accession>A0A6A3D7B6</accession>
<dbReference type="InterPro" id="IPR011992">
    <property type="entry name" value="EF-hand-dom_pair"/>
</dbReference>
<name>A0A6A3D7B6_HIBSY</name>
<evidence type="ECO:0000313" key="6">
    <source>
        <dbReference type="Proteomes" id="UP000436088"/>
    </source>
</evidence>